<name>A0A1J7J5R8_9PEZI</name>
<dbReference type="PANTHER" id="PTHR38436:SF3">
    <property type="entry name" value="CARBOXYMETHYLENEBUTENOLIDASE-RELATED"/>
    <property type="match status" value="1"/>
</dbReference>
<dbReference type="Gene3D" id="3.10.450.50">
    <property type="match status" value="1"/>
</dbReference>
<dbReference type="STRING" id="1408157.A0A1J7J5R8"/>
<evidence type="ECO:0000313" key="2">
    <source>
        <dbReference type="Proteomes" id="UP000182658"/>
    </source>
</evidence>
<dbReference type="SUPFAM" id="SSF54427">
    <property type="entry name" value="NTF2-like"/>
    <property type="match status" value="1"/>
</dbReference>
<dbReference type="PANTHER" id="PTHR38436">
    <property type="entry name" value="POLYKETIDE CYCLASE SNOAL-LIKE DOMAIN"/>
    <property type="match status" value="1"/>
</dbReference>
<dbReference type="Proteomes" id="UP000182658">
    <property type="component" value="Unassembled WGS sequence"/>
</dbReference>
<evidence type="ECO:0000313" key="1">
    <source>
        <dbReference type="EMBL" id="OIW34813.1"/>
    </source>
</evidence>
<dbReference type="InParanoid" id="A0A1J7J5R8"/>
<dbReference type="InterPro" id="IPR009959">
    <property type="entry name" value="Cyclase_SnoaL-like"/>
</dbReference>
<dbReference type="InterPro" id="IPR032710">
    <property type="entry name" value="NTF2-like_dom_sf"/>
</dbReference>
<accession>A0A1J7J5R8</accession>
<dbReference type="AlphaFoldDB" id="A0A1J7J5R8"/>
<dbReference type="OrthoDB" id="5440at2759"/>
<sequence>MYADISQPPKPLPQPDLRPISDGISLLPPLSRRGHGPGLIILVPDYDKQLAIEDGVPSPLIKWAEEGFTVVEIQARAVAGEGEPLMTAILALKECDKCEDTGKVGLVAYNAHLWNQAAPWIPSIPSISATIVYANQDDAPALSKTPVPILQHLAGPSPLASSTRTPSLTAYSYPAAKSHLFAVPFTDAFSYSLESVSHTRNLTFVKPLVGGPHFDLEAIWEEHTWYEFADRSVEHTMGTMVQEPYVNHVTTLTGGIGRQNLTSFYRDHFIFNNSADTELELVSRTVGVDRVIDEFIMKFTHDLEVDWLIPGIPPTGRKLEIPMTSVVNIRGDRLYHEHIAWDQGTVLRQLDLLPEYLPYPHPLPDGRVPADGCRFEYKVPVVGVETARKLRDRDSVASNELFGCRLRETRRE</sequence>
<organism evidence="1 2">
    <name type="scientific">Coniochaeta ligniaria NRRL 30616</name>
    <dbReference type="NCBI Taxonomy" id="1408157"/>
    <lineage>
        <taxon>Eukaryota</taxon>
        <taxon>Fungi</taxon>
        <taxon>Dikarya</taxon>
        <taxon>Ascomycota</taxon>
        <taxon>Pezizomycotina</taxon>
        <taxon>Sordariomycetes</taxon>
        <taxon>Sordariomycetidae</taxon>
        <taxon>Coniochaetales</taxon>
        <taxon>Coniochaetaceae</taxon>
        <taxon>Coniochaeta</taxon>
    </lineage>
</organism>
<keyword evidence="2" id="KW-1185">Reference proteome</keyword>
<gene>
    <name evidence="1" type="ORF">CONLIGDRAFT_626866</name>
</gene>
<proteinExistence type="predicted"/>
<reference evidence="1 2" key="1">
    <citation type="submission" date="2016-10" db="EMBL/GenBank/DDBJ databases">
        <title>Draft genome sequence of Coniochaeta ligniaria NRRL30616, a lignocellulolytic fungus for bioabatement of inhibitors in plant biomass hydrolysates.</title>
        <authorList>
            <consortium name="DOE Joint Genome Institute"/>
            <person name="Jimenez D.J."/>
            <person name="Hector R.E."/>
            <person name="Riley R."/>
            <person name="Sun H."/>
            <person name="Grigoriev I.V."/>
            <person name="Van Elsas J.D."/>
            <person name="Nichols N.N."/>
        </authorList>
    </citation>
    <scope>NUCLEOTIDE SEQUENCE [LARGE SCALE GENOMIC DNA]</scope>
    <source>
        <strain evidence="1 2">NRRL 30616</strain>
    </source>
</reference>
<dbReference type="EMBL" id="KV875093">
    <property type="protein sequence ID" value="OIW34813.1"/>
    <property type="molecule type" value="Genomic_DNA"/>
</dbReference>
<dbReference type="GO" id="GO:0030638">
    <property type="term" value="P:polyketide metabolic process"/>
    <property type="evidence" value="ECO:0007669"/>
    <property type="project" value="InterPro"/>
</dbReference>
<evidence type="ECO:0008006" key="3">
    <source>
        <dbReference type="Google" id="ProtNLM"/>
    </source>
</evidence>
<protein>
    <recommendedName>
        <fullName evidence="3">NTF2-like protein</fullName>
    </recommendedName>
</protein>